<gene>
    <name evidence="2" type="ORF">JW744_03585</name>
</gene>
<dbReference type="Proteomes" id="UP000809243">
    <property type="component" value="Unassembled WGS sequence"/>
</dbReference>
<dbReference type="EMBL" id="JAFGDB010000061">
    <property type="protein sequence ID" value="MBN2067523.1"/>
    <property type="molecule type" value="Genomic_DNA"/>
</dbReference>
<feature type="transmembrane region" description="Helical" evidence="1">
    <location>
        <begin position="35"/>
        <end position="54"/>
    </location>
</feature>
<keyword evidence="1" id="KW-1133">Transmembrane helix</keyword>
<name>A0A938YNQ3_9ARCH</name>
<evidence type="ECO:0000256" key="1">
    <source>
        <dbReference type="SAM" id="Phobius"/>
    </source>
</evidence>
<dbReference type="AlphaFoldDB" id="A0A938YNQ3"/>
<protein>
    <submittedName>
        <fullName evidence="2">Uncharacterized protein</fullName>
    </submittedName>
</protein>
<proteinExistence type="predicted"/>
<feature type="transmembrane region" description="Helical" evidence="1">
    <location>
        <begin position="6"/>
        <end position="23"/>
    </location>
</feature>
<reference evidence="2" key="1">
    <citation type="submission" date="2021-01" db="EMBL/GenBank/DDBJ databases">
        <title>Active Sulfur Cycling in an Early Earth Analoge.</title>
        <authorList>
            <person name="Hahn C.R."/>
            <person name="Youssef N.H."/>
            <person name="Elshahed M."/>
        </authorList>
    </citation>
    <scope>NUCLEOTIDE SEQUENCE</scope>
    <source>
        <strain evidence="2">Zod_Metabat.1151</strain>
    </source>
</reference>
<keyword evidence="1" id="KW-0812">Transmembrane</keyword>
<keyword evidence="1" id="KW-0472">Membrane</keyword>
<organism evidence="2 3">
    <name type="scientific">Candidatus Iainarchaeum sp</name>
    <dbReference type="NCBI Taxonomy" id="3101447"/>
    <lineage>
        <taxon>Archaea</taxon>
        <taxon>Candidatus Iainarchaeota</taxon>
        <taxon>Candidatus Iainarchaeia</taxon>
        <taxon>Candidatus Iainarchaeales</taxon>
        <taxon>Candidatus Iainarchaeaceae</taxon>
        <taxon>Candidatus Iainarchaeum</taxon>
    </lineage>
</organism>
<evidence type="ECO:0000313" key="2">
    <source>
        <dbReference type="EMBL" id="MBN2067523.1"/>
    </source>
</evidence>
<comment type="caution">
    <text evidence="2">The sequence shown here is derived from an EMBL/GenBank/DDBJ whole genome shotgun (WGS) entry which is preliminary data.</text>
</comment>
<evidence type="ECO:0000313" key="3">
    <source>
        <dbReference type="Proteomes" id="UP000809243"/>
    </source>
</evidence>
<accession>A0A938YNQ3</accession>
<sequence>MAGGNTAEILIALVIVVGSFMYVYDSLVRLSQMDVLLAVLAFGGGLVYLFSNIWGK</sequence>